<sequence>MLKRLREKLKRRMREALRRKRIPTTINRSGNVTGNTKQTIESKNK</sequence>
<evidence type="ECO:0000313" key="2">
    <source>
        <dbReference type="EMBL" id="SHM88489.1"/>
    </source>
</evidence>
<dbReference type="Proteomes" id="UP000184184">
    <property type="component" value="Unassembled WGS sequence"/>
</dbReference>
<dbReference type="STRING" id="1027249.SAMN05216179_1159"/>
<gene>
    <name evidence="2" type="ORF">SAMN05216179_1159</name>
</gene>
<dbReference type="RefSeq" id="WP_170862651.1">
    <property type="nucleotide sequence ID" value="NZ_FRCZ01000002.1"/>
</dbReference>
<feature type="compositionally biased region" description="Polar residues" evidence="1">
    <location>
        <begin position="25"/>
        <end position="39"/>
    </location>
</feature>
<reference evidence="2 3" key="1">
    <citation type="submission" date="2016-11" db="EMBL/GenBank/DDBJ databases">
        <authorList>
            <person name="Jaros S."/>
            <person name="Januszkiewicz K."/>
            <person name="Wedrychowicz H."/>
        </authorList>
    </citation>
    <scope>NUCLEOTIDE SEQUENCE [LARGE SCALE GENOMIC DNA]</scope>
    <source>
        <strain evidence="2 3">CGMCC 1.10681</strain>
    </source>
</reference>
<dbReference type="EMBL" id="FRCZ01000002">
    <property type="protein sequence ID" value="SHM88489.1"/>
    <property type="molecule type" value="Genomic_DNA"/>
</dbReference>
<keyword evidence="3" id="KW-1185">Reference proteome</keyword>
<dbReference type="AlphaFoldDB" id="A0A1M7MCI4"/>
<evidence type="ECO:0000313" key="3">
    <source>
        <dbReference type="Proteomes" id="UP000184184"/>
    </source>
</evidence>
<organism evidence="2 3">
    <name type="scientific">Gracilibacillus kekensis</name>
    <dbReference type="NCBI Taxonomy" id="1027249"/>
    <lineage>
        <taxon>Bacteria</taxon>
        <taxon>Bacillati</taxon>
        <taxon>Bacillota</taxon>
        <taxon>Bacilli</taxon>
        <taxon>Bacillales</taxon>
        <taxon>Bacillaceae</taxon>
        <taxon>Gracilibacillus</taxon>
    </lineage>
</organism>
<feature type="region of interest" description="Disordered" evidence="1">
    <location>
        <begin position="25"/>
        <end position="45"/>
    </location>
</feature>
<proteinExistence type="predicted"/>
<protein>
    <submittedName>
        <fullName evidence="2">Uncharacterized protein</fullName>
    </submittedName>
</protein>
<accession>A0A1M7MCI4</accession>
<evidence type="ECO:0000256" key="1">
    <source>
        <dbReference type="SAM" id="MobiDB-lite"/>
    </source>
</evidence>
<name>A0A1M7MCI4_9BACI</name>